<dbReference type="GO" id="GO:0005324">
    <property type="term" value="F:long-chain fatty acid transmembrane transporter activity"/>
    <property type="evidence" value="ECO:0007669"/>
    <property type="project" value="TreeGrafter"/>
</dbReference>
<comment type="caution">
    <text evidence="11">The sequence shown here is derived from an EMBL/GenBank/DDBJ whole genome shotgun (WGS) entry which is preliminary data.</text>
</comment>
<dbReference type="Pfam" id="PF13193">
    <property type="entry name" value="AMP-binding_C"/>
    <property type="match status" value="1"/>
</dbReference>
<protein>
    <recommendedName>
        <fullName evidence="6">Long-chain-fatty-acid--CoA ligase</fullName>
    </recommendedName>
</protein>
<keyword evidence="3" id="KW-0547">Nucleotide-binding</keyword>
<evidence type="ECO:0000256" key="7">
    <source>
        <dbReference type="ARBA" id="ARBA00048666"/>
    </source>
</evidence>
<evidence type="ECO:0000256" key="2">
    <source>
        <dbReference type="ARBA" id="ARBA00022598"/>
    </source>
</evidence>
<dbReference type="GO" id="GO:0005789">
    <property type="term" value="C:endoplasmic reticulum membrane"/>
    <property type="evidence" value="ECO:0007669"/>
    <property type="project" value="TreeGrafter"/>
</dbReference>
<sequence>MAVVYLAILGVAVWTTVNYKQICAVICTLPRDIKGLVRLFKVFRLLKYYKLRNATVANIFDEMASRNPTKVLFYYEAQRWTNEPGSTSCTNRVSNYFQQEGFQKGDSVALFMENRPEFMCIWLGLSKIGVITALINTNLRLQSLDQSMKSVNCKAIIYNEELSYVLEELILNGSLAETQLYSLCSTSEAPSIALSVHLGKGLEEALDSPPENVSKSLKIAAEIIGLRARLPKAAVITNSRQFFILKIEDDDIIYTSLPLYHGAANMLGAGLSICCGVGLVIRKKFSASNFWADCVRYDVTVAQYIAQRLCRYLLAQPASAYDKTHKVRIMYGNGLRKEIWMDFVRRFGIPKINELYASTEGNCTMVNTEGKVGAVGFVPPYLNWLIPYQLVKVNELNGEPIRGKDGKYADQNASKSKVLENVFNKGDSYFRSGDILKKDIYDRFGDTFRWKSENVSTAEVESVLSAVCGLNDVIVFGVPVPGAEGRAGMAVIANQDGSLNLNALAKWVCKALPNYARPFFLRIVEDNVEKTGTCKLQKIVYQHQGYDIANIQDSKLYFLQGTTYVPLTQCLYNDIVQGKVRF</sequence>
<feature type="domain" description="AMP-dependent synthetase/ligase" evidence="9">
    <location>
        <begin position="245"/>
        <end position="380"/>
    </location>
</feature>
<evidence type="ECO:0000256" key="8">
    <source>
        <dbReference type="SAM" id="SignalP"/>
    </source>
</evidence>
<dbReference type="EMBL" id="LJIJ01000956">
    <property type="protein sequence ID" value="ODM93551.1"/>
    <property type="molecule type" value="Genomic_DNA"/>
</dbReference>
<dbReference type="AlphaFoldDB" id="A0A1D2MKZ9"/>
<evidence type="ECO:0000259" key="9">
    <source>
        <dbReference type="Pfam" id="PF00501"/>
    </source>
</evidence>
<dbReference type="Gene3D" id="3.40.50.12780">
    <property type="entry name" value="N-terminal domain of ligase-like"/>
    <property type="match status" value="1"/>
</dbReference>
<dbReference type="InterPro" id="IPR000873">
    <property type="entry name" value="AMP-dep_synth/lig_dom"/>
</dbReference>
<evidence type="ECO:0000256" key="1">
    <source>
        <dbReference type="ARBA" id="ARBA00006432"/>
    </source>
</evidence>
<dbReference type="GO" id="GO:0005524">
    <property type="term" value="F:ATP binding"/>
    <property type="evidence" value="ECO:0007669"/>
    <property type="project" value="UniProtKB-KW"/>
</dbReference>
<feature type="signal peptide" evidence="8">
    <location>
        <begin position="1"/>
        <end position="19"/>
    </location>
</feature>
<keyword evidence="2" id="KW-0436">Ligase</keyword>
<evidence type="ECO:0000313" key="11">
    <source>
        <dbReference type="EMBL" id="ODM93551.1"/>
    </source>
</evidence>
<keyword evidence="4" id="KW-0067">ATP-binding</keyword>
<keyword evidence="8" id="KW-0732">Signal</keyword>
<keyword evidence="12" id="KW-1185">Reference proteome</keyword>
<dbReference type="Proteomes" id="UP000094527">
    <property type="component" value="Unassembled WGS sequence"/>
</dbReference>
<feature type="domain" description="AMP-dependent synthetase/ligase" evidence="9">
    <location>
        <begin position="60"/>
        <end position="160"/>
    </location>
</feature>
<dbReference type="InterPro" id="IPR042099">
    <property type="entry name" value="ANL_N_sf"/>
</dbReference>
<dbReference type="InterPro" id="IPR025110">
    <property type="entry name" value="AMP-bd_C"/>
</dbReference>
<dbReference type="InterPro" id="IPR045851">
    <property type="entry name" value="AMP-bd_C_sf"/>
</dbReference>
<comment type="catalytic activity">
    <reaction evidence="5">
        <text>a very long-chain fatty acid + ATP + CoA = a very long-chain fatty acyl-CoA + AMP + diphosphate</text>
        <dbReference type="Rhea" id="RHEA:54536"/>
        <dbReference type="ChEBI" id="CHEBI:30616"/>
        <dbReference type="ChEBI" id="CHEBI:33019"/>
        <dbReference type="ChEBI" id="CHEBI:57287"/>
        <dbReference type="ChEBI" id="CHEBI:58950"/>
        <dbReference type="ChEBI" id="CHEBI:138261"/>
        <dbReference type="ChEBI" id="CHEBI:456215"/>
    </reaction>
    <physiologicalReaction direction="left-to-right" evidence="5">
        <dbReference type="Rhea" id="RHEA:54537"/>
    </physiologicalReaction>
</comment>
<gene>
    <name evidence="11" type="ORF">Ocin01_13132</name>
</gene>
<evidence type="ECO:0000256" key="6">
    <source>
        <dbReference type="ARBA" id="ARBA00041297"/>
    </source>
</evidence>
<dbReference type="GO" id="GO:0004467">
    <property type="term" value="F:long-chain fatty acid-CoA ligase activity"/>
    <property type="evidence" value="ECO:0007669"/>
    <property type="project" value="TreeGrafter"/>
</dbReference>
<evidence type="ECO:0000256" key="5">
    <source>
        <dbReference type="ARBA" id="ARBA00036527"/>
    </source>
</evidence>
<dbReference type="Gene3D" id="3.30.300.30">
    <property type="match status" value="1"/>
</dbReference>
<organism evidence="11 12">
    <name type="scientific">Orchesella cincta</name>
    <name type="common">Springtail</name>
    <name type="synonym">Podura cincta</name>
    <dbReference type="NCBI Taxonomy" id="48709"/>
    <lineage>
        <taxon>Eukaryota</taxon>
        <taxon>Metazoa</taxon>
        <taxon>Ecdysozoa</taxon>
        <taxon>Arthropoda</taxon>
        <taxon>Hexapoda</taxon>
        <taxon>Collembola</taxon>
        <taxon>Entomobryomorpha</taxon>
        <taxon>Entomobryoidea</taxon>
        <taxon>Orchesellidae</taxon>
        <taxon>Orchesellinae</taxon>
        <taxon>Orchesella</taxon>
    </lineage>
</organism>
<dbReference type="FunFam" id="3.30.300.30:FF:000020">
    <property type="entry name" value="Long-chain fatty acid transporter"/>
    <property type="match status" value="1"/>
</dbReference>
<dbReference type="OrthoDB" id="288590at2759"/>
<feature type="chain" id="PRO_5008904207" description="Long-chain-fatty-acid--CoA ligase" evidence="8">
    <location>
        <begin position="20"/>
        <end position="582"/>
    </location>
</feature>
<dbReference type="Pfam" id="PF00501">
    <property type="entry name" value="AMP-binding"/>
    <property type="match status" value="2"/>
</dbReference>
<comment type="similarity">
    <text evidence="1">Belongs to the ATP-dependent AMP-binding enzyme family.</text>
</comment>
<dbReference type="PANTHER" id="PTHR43107">
    <property type="entry name" value="LONG-CHAIN FATTY ACID TRANSPORT PROTEIN"/>
    <property type="match status" value="1"/>
</dbReference>
<reference evidence="11 12" key="1">
    <citation type="journal article" date="2016" name="Genome Biol. Evol.">
        <title>Gene Family Evolution Reflects Adaptation to Soil Environmental Stressors in the Genome of the Collembolan Orchesella cincta.</title>
        <authorList>
            <person name="Faddeeva-Vakhrusheva A."/>
            <person name="Derks M.F."/>
            <person name="Anvar S.Y."/>
            <person name="Agamennone V."/>
            <person name="Suring W."/>
            <person name="Smit S."/>
            <person name="van Straalen N.M."/>
            <person name="Roelofs D."/>
        </authorList>
    </citation>
    <scope>NUCLEOTIDE SEQUENCE [LARGE SCALE GENOMIC DNA]</scope>
    <source>
        <tissue evidence="11">Mixed pool</tissue>
    </source>
</reference>
<evidence type="ECO:0000259" key="10">
    <source>
        <dbReference type="Pfam" id="PF13193"/>
    </source>
</evidence>
<dbReference type="PANTHER" id="PTHR43107:SF15">
    <property type="entry name" value="FATTY ACID TRANSPORT PROTEIN 3, ISOFORM A"/>
    <property type="match status" value="1"/>
</dbReference>
<feature type="domain" description="AMP-binding enzyme C-terminal" evidence="10">
    <location>
        <begin position="459"/>
        <end position="534"/>
    </location>
</feature>
<accession>A0A1D2MKZ9</accession>
<name>A0A1D2MKZ9_ORCCI</name>
<dbReference type="STRING" id="48709.A0A1D2MKZ9"/>
<evidence type="ECO:0000256" key="4">
    <source>
        <dbReference type="ARBA" id="ARBA00022840"/>
    </source>
</evidence>
<evidence type="ECO:0000313" key="12">
    <source>
        <dbReference type="Proteomes" id="UP000094527"/>
    </source>
</evidence>
<comment type="catalytic activity">
    <reaction evidence="7">
        <text>tetracosanoate + ATP + CoA = tetracosanoyl-CoA + AMP + diphosphate</text>
        <dbReference type="Rhea" id="RHEA:33639"/>
        <dbReference type="ChEBI" id="CHEBI:30616"/>
        <dbReference type="ChEBI" id="CHEBI:31014"/>
        <dbReference type="ChEBI" id="CHEBI:33019"/>
        <dbReference type="ChEBI" id="CHEBI:57287"/>
        <dbReference type="ChEBI" id="CHEBI:65052"/>
        <dbReference type="ChEBI" id="CHEBI:456215"/>
    </reaction>
    <physiologicalReaction direction="left-to-right" evidence="7">
        <dbReference type="Rhea" id="RHEA:33640"/>
    </physiologicalReaction>
</comment>
<dbReference type="GO" id="GO:0044539">
    <property type="term" value="P:long-chain fatty acid import into cell"/>
    <property type="evidence" value="ECO:0007669"/>
    <property type="project" value="TreeGrafter"/>
</dbReference>
<dbReference type="SUPFAM" id="SSF56801">
    <property type="entry name" value="Acetyl-CoA synthetase-like"/>
    <property type="match status" value="1"/>
</dbReference>
<proteinExistence type="inferred from homology"/>
<dbReference type="GO" id="GO:0005886">
    <property type="term" value="C:plasma membrane"/>
    <property type="evidence" value="ECO:0007669"/>
    <property type="project" value="TreeGrafter"/>
</dbReference>
<dbReference type="OMA" id="QICAVIC"/>
<evidence type="ECO:0000256" key="3">
    <source>
        <dbReference type="ARBA" id="ARBA00022741"/>
    </source>
</evidence>